<accession>A0A833M991</accession>
<dbReference type="RefSeq" id="WP_151864654.1">
    <property type="nucleotide sequence ID" value="NZ_WBZB01000006.1"/>
</dbReference>
<sequence length="402" mass="47175">MKQVTLTNRQARQFILLKQGLLDDYIFSGEEGVCKYIKQAGCIQFDPIDVCGKNPELVLQSRVKNFTKESLYKLLYIERRLVDYFDKNMAIFSIEDWKYFSRQRAAHEDHTRSVEQVKEVEDKIIAMIQEKGHVSSKDLNIKEKVDWYWSSTSLARAALETLYFRGDLILHHKKGTIKSYGLAKDYIPEEILQAQDPNKTLEDHWKWRVLRRIGGVGLLWNKPSDAWLGIGGLKAANRNKAFEELIKAEKVTEVHVEGITESLYCLREDAALMSQVLSQREFLPRTELIAPLDNLIWDRKLIKKLFNFDYKWEIYTPEAQRKYGYYVLPVLHGDRFIGRIEIVHNKKEEELVVKNLWLEDFITMSNEIHADLRDCIHRFAIFHNCEEVTILENTFLQGSIKI</sequence>
<dbReference type="OrthoDB" id="9787207at2"/>
<dbReference type="AlphaFoldDB" id="A0A833M991"/>
<keyword evidence="2" id="KW-1185">Reference proteome</keyword>
<dbReference type="Proteomes" id="UP000465601">
    <property type="component" value="Unassembled WGS sequence"/>
</dbReference>
<reference evidence="1 2" key="1">
    <citation type="submission" date="2019-10" db="EMBL/GenBank/DDBJ databases">
        <title>Alkaliphilus serpentinus sp. nov. and Alkaliphilus pronyensis sp. nov., two novel anaerobic alkaliphilic species isolated from the serpentinized-hosted hydrothermal field of the Prony Bay (New Caledonia).</title>
        <authorList>
            <person name="Postec A."/>
        </authorList>
    </citation>
    <scope>NUCLEOTIDE SEQUENCE [LARGE SCALE GENOMIC DNA]</scope>
    <source>
        <strain evidence="1 2">LacT</strain>
    </source>
</reference>
<organism evidence="1 2">
    <name type="scientific">Alkaliphilus serpentinus</name>
    <dbReference type="NCBI Taxonomy" id="1482731"/>
    <lineage>
        <taxon>Bacteria</taxon>
        <taxon>Bacillati</taxon>
        <taxon>Bacillota</taxon>
        <taxon>Clostridia</taxon>
        <taxon>Peptostreptococcales</taxon>
        <taxon>Natronincolaceae</taxon>
        <taxon>Alkaliphilus</taxon>
    </lineage>
</organism>
<dbReference type="PANTHER" id="PTHR30528:SF0">
    <property type="entry name" value="CYTOPLASMIC PROTEIN"/>
    <property type="match status" value="1"/>
</dbReference>
<proteinExistence type="predicted"/>
<dbReference type="InterPro" id="IPR009351">
    <property type="entry name" value="AlkZ-like"/>
</dbReference>
<dbReference type="PANTHER" id="PTHR30528">
    <property type="entry name" value="CYTOPLASMIC PROTEIN"/>
    <property type="match status" value="1"/>
</dbReference>
<dbReference type="EMBL" id="WBZB01000006">
    <property type="protein sequence ID" value="KAB3532842.1"/>
    <property type="molecule type" value="Genomic_DNA"/>
</dbReference>
<name>A0A833M991_9FIRM</name>
<dbReference type="Pfam" id="PF06224">
    <property type="entry name" value="AlkZ-like"/>
    <property type="match status" value="1"/>
</dbReference>
<gene>
    <name evidence="1" type="ORF">F8153_01895</name>
</gene>
<evidence type="ECO:0000313" key="2">
    <source>
        <dbReference type="Proteomes" id="UP000465601"/>
    </source>
</evidence>
<protein>
    <submittedName>
        <fullName evidence="1">Winged helix-turn-helix domain-containing protein</fullName>
    </submittedName>
</protein>
<evidence type="ECO:0000313" key="1">
    <source>
        <dbReference type="EMBL" id="KAB3532842.1"/>
    </source>
</evidence>
<comment type="caution">
    <text evidence="1">The sequence shown here is derived from an EMBL/GenBank/DDBJ whole genome shotgun (WGS) entry which is preliminary data.</text>
</comment>